<feature type="domain" description="Photosystem II cytochrome b559 N-terminal" evidence="14">
    <location>
        <begin position="48"/>
        <end position="71"/>
    </location>
</feature>
<evidence type="ECO:0000256" key="2">
    <source>
        <dbReference type="ARBA" id="ARBA00022448"/>
    </source>
</evidence>
<evidence type="ECO:0000256" key="4">
    <source>
        <dbReference type="ARBA" id="ARBA00022617"/>
    </source>
</evidence>
<evidence type="ECO:0000256" key="11">
    <source>
        <dbReference type="ARBA" id="ARBA00023276"/>
    </source>
</evidence>
<feature type="binding site" description="axial binding residue" evidence="12">
    <location>
        <position position="60"/>
    </location>
    <ligand>
        <name>heme</name>
        <dbReference type="ChEBI" id="CHEBI:30413"/>
        <note>ligand shared with alpha subunit</note>
    </ligand>
    <ligandPart>
        <name>Fe</name>
        <dbReference type="ChEBI" id="CHEBI:18248"/>
    </ligandPart>
</feature>
<dbReference type="NCBIfam" id="TIGR01333">
    <property type="entry name" value="cyt_b559_beta"/>
    <property type="match status" value="1"/>
</dbReference>
<keyword evidence="15" id="KW-0934">Plastid</keyword>
<dbReference type="SUPFAM" id="SSF161045">
    <property type="entry name" value="Cytochrome b559 subunits"/>
    <property type="match status" value="1"/>
</dbReference>
<reference evidence="15" key="2">
    <citation type="journal article" date="2010" name="Genome Biol. Evol.">
        <title>The exceptionally large chloroplast genome of the green alga Floydiella terrestris illuminates the evolutionary history of the Chlorophyceae.</title>
        <authorList>
            <person name="Brouard J.S."/>
            <person name="Otis C."/>
            <person name="Lemieux C."/>
            <person name="Turmel M."/>
        </authorList>
    </citation>
    <scope>NUCLEOTIDE SEQUENCE</scope>
</reference>
<keyword evidence="3 12" id="KW-0602">Photosynthesis</keyword>
<comment type="cofactor">
    <cofactor evidence="12">
        <name>heme b</name>
        <dbReference type="ChEBI" id="CHEBI:60344"/>
    </cofactor>
    <text evidence="12">With its partner (PsbE) binds heme. PSII binds additional chlorophylls, carotenoids and specific lipids.</text>
</comment>
<gene>
    <name evidence="12 15" type="primary">psbF</name>
</gene>
<evidence type="ECO:0000256" key="10">
    <source>
        <dbReference type="ARBA" id="ARBA00023136"/>
    </source>
</evidence>
<evidence type="ECO:0000256" key="6">
    <source>
        <dbReference type="ARBA" id="ARBA00022723"/>
    </source>
</evidence>
<keyword evidence="8 12" id="KW-1133">Transmembrane helix</keyword>
<dbReference type="EMBL" id="GU196268">
    <property type="protein sequence ID" value="ACZ58485.1"/>
    <property type="molecule type" value="Genomic_DNA"/>
</dbReference>
<dbReference type="InterPro" id="IPR006216">
    <property type="entry name" value="PSII_cyt_b559_CS"/>
</dbReference>
<keyword evidence="9 12" id="KW-0408">Iron</keyword>
<keyword evidence="10 12" id="KW-0472">Membrane</keyword>
<comment type="function">
    <text evidence="12 13">This b-type cytochrome is tightly associated with the reaction center of photosystem II (PSII). PSII is a light-driven water:plastoquinone oxidoreductase that uses light energy to abstract electrons from H(2)O, generating O(2) and a proton gradient subsequently used for ATP formation. It consists of a core antenna complex that captures photons, and an electron transfer chain that converts photonic excitation into a charge separation.</text>
</comment>
<dbReference type="HAMAP" id="MF_00643">
    <property type="entry name" value="PSII_PsbF"/>
    <property type="match status" value="1"/>
</dbReference>
<evidence type="ECO:0000256" key="13">
    <source>
        <dbReference type="RuleBase" id="RU004529"/>
    </source>
</evidence>
<dbReference type="InterPro" id="IPR013081">
    <property type="entry name" value="PSII_cyt_b559_N"/>
</dbReference>
<keyword evidence="13 15" id="KW-0150">Chloroplast</keyword>
<dbReference type="PROSITE" id="PS00537">
    <property type="entry name" value="CYTOCHROME_B559"/>
    <property type="match status" value="1"/>
</dbReference>
<geneLocation type="chloroplast" evidence="15"/>
<reference evidence="15" key="1">
    <citation type="journal article" date="2008" name="J. Phycol.">
        <title>Deep division in the Chlorophyceae (Chlorophyta) revealed by chloroplast phylogenomic analyseS.</title>
        <authorList>
            <person name="Turmel M."/>
            <person name="Brouard J.-S."/>
            <person name="Gagnon C."/>
            <person name="Otis C."/>
            <person name="Lemieux C."/>
        </authorList>
    </citation>
    <scope>NUCLEOTIDE SEQUENCE</scope>
</reference>
<dbReference type="GO" id="GO:0009535">
    <property type="term" value="C:chloroplast thylakoid membrane"/>
    <property type="evidence" value="ECO:0007669"/>
    <property type="project" value="UniProtKB-SubCell"/>
</dbReference>
<evidence type="ECO:0000256" key="9">
    <source>
        <dbReference type="ARBA" id="ARBA00023004"/>
    </source>
</evidence>
<comment type="similarity">
    <text evidence="12 13">Belongs to the PsbE/PsbF family.</text>
</comment>
<evidence type="ECO:0000256" key="1">
    <source>
        <dbReference type="ARBA" id="ARBA00004167"/>
    </source>
</evidence>
<keyword evidence="6 12" id="KW-0479">Metal-binding</keyword>
<evidence type="ECO:0000259" key="14">
    <source>
        <dbReference type="Pfam" id="PF00283"/>
    </source>
</evidence>
<evidence type="ECO:0000256" key="3">
    <source>
        <dbReference type="ARBA" id="ARBA00022531"/>
    </source>
</evidence>
<feature type="transmembrane region" description="Helical" evidence="13">
    <location>
        <begin position="54"/>
        <end position="79"/>
    </location>
</feature>
<dbReference type="GO" id="GO:0009767">
    <property type="term" value="P:photosynthetic electron transport chain"/>
    <property type="evidence" value="ECO:0007669"/>
    <property type="project" value="InterPro"/>
</dbReference>
<protein>
    <recommendedName>
        <fullName evidence="12 13">Cytochrome b559 subunit beta</fullName>
    </recommendedName>
    <alternativeName>
        <fullName evidence="12 13">PSII reaction center subunit VI</fullName>
    </alternativeName>
</protein>
<comment type="subunit">
    <text evidence="12">Heterodimer of an alpha subunit and a beta subunit. PSII is composed of 1 copy each of membrane proteins PsbA, PsbB, PsbC, PsbD, PsbE, PsbF, PsbH, PsbI, PsbJ, PsbK, PsbL, PsbM, PsbT, PsbX, PsbY, PsbZ, Psb30/Ycf12, at least 3 peripheral proteins of the oxygen-evolving complex and a large number of cofactors. It forms dimeric complexes.</text>
</comment>
<evidence type="ECO:0000256" key="7">
    <source>
        <dbReference type="ARBA" id="ARBA00022982"/>
    </source>
</evidence>
<keyword evidence="12" id="KW-0793">Thylakoid</keyword>
<dbReference type="InterPro" id="IPR006241">
    <property type="entry name" value="PSII_cyt_b559_bsu"/>
</dbReference>
<evidence type="ECO:0000256" key="5">
    <source>
        <dbReference type="ARBA" id="ARBA00022692"/>
    </source>
</evidence>
<keyword evidence="5 12" id="KW-0812">Transmembrane</keyword>
<comment type="subcellular location">
    <subcellularLocation>
        <location evidence="1">Membrane</location>
        <topology evidence="1">Single-pass membrane protein</topology>
    </subcellularLocation>
    <subcellularLocation>
        <location evidence="12 13">Plastid</location>
        <location evidence="12 13">Chloroplast thylakoid membrane</location>
        <topology evidence="12 13">Single-pass membrane protein</topology>
    </subcellularLocation>
</comment>
<keyword evidence="11 12" id="KW-0604">Photosystem II</keyword>
<evidence type="ECO:0000256" key="8">
    <source>
        <dbReference type="ARBA" id="ARBA00022989"/>
    </source>
</evidence>
<dbReference type="RefSeq" id="YP_003795529.1">
    <property type="nucleotide sequence ID" value="NC_014346.1"/>
</dbReference>
<keyword evidence="4 12" id="KW-0349">Heme</keyword>
<keyword evidence="2 12" id="KW-0813">Transport</keyword>
<organism evidence="15">
    <name type="scientific">Floydiella terrestris</name>
    <name type="common">Green alga</name>
    <name type="synonym">Planophila terrestris</name>
    <dbReference type="NCBI Taxonomy" id="51328"/>
    <lineage>
        <taxon>Eukaryota</taxon>
        <taxon>Viridiplantae</taxon>
        <taxon>Chlorophyta</taxon>
        <taxon>core chlorophytes</taxon>
        <taxon>Chlorophyceae</taxon>
        <taxon>OCC clade</taxon>
        <taxon>Chaetopeltidales</taxon>
        <taxon>Chaetopeltidaceae</taxon>
        <taxon>Floydiella</taxon>
    </lineage>
</organism>
<sequence>MESIRRTRANLGFFNEAFFSFFVNRKCNLLFKFLFLLLTMAVNSEEKTYPIFTVRWLAIHALAVPTVFFLGAITAMQFIQR</sequence>
<keyword evidence="7 12" id="KW-0249">Electron transport</keyword>
<dbReference type="GO" id="GO:0009055">
    <property type="term" value="F:electron transfer activity"/>
    <property type="evidence" value="ECO:0007669"/>
    <property type="project" value="UniProtKB-UniRule"/>
</dbReference>
<dbReference type="Pfam" id="PF00283">
    <property type="entry name" value="Cytochrom_B559"/>
    <property type="match status" value="1"/>
</dbReference>
<evidence type="ECO:0000256" key="12">
    <source>
        <dbReference type="HAMAP-Rule" id="MF_00643"/>
    </source>
</evidence>
<dbReference type="GO" id="GO:0009539">
    <property type="term" value="C:photosystem II reaction center"/>
    <property type="evidence" value="ECO:0007669"/>
    <property type="project" value="InterPro"/>
</dbReference>
<dbReference type="GeneID" id="9481891"/>
<evidence type="ECO:0000313" key="15">
    <source>
        <dbReference type="EMBL" id="ACZ58485.1"/>
    </source>
</evidence>
<accession>E2DSN1</accession>
<dbReference type="AlphaFoldDB" id="E2DSN1"/>
<dbReference type="GO" id="GO:0005506">
    <property type="term" value="F:iron ion binding"/>
    <property type="evidence" value="ECO:0007669"/>
    <property type="project" value="UniProtKB-UniRule"/>
</dbReference>
<dbReference type="GO" id="GO:0020037">
    <property type="term" value="F:heme binding"/>
    <property type="evidence" value="ECO:0007669"/>
    <property type="project" value="InterPro"/>
</dbReference>
<proteinExistence type="inferred from homology"/>
<name>E2DSN1_FLOTE</name>